<reference evidence="3 4" key="1">
    <citation type="submission" date="2019-09" db="EMBL/GenBank/DDBJ databases">
        <title>Genome Sequences of Streptomyces kaniharaensis ATCC 21070.</title>
        <authorList>
            <person name="Zhu W."/>
            <person name="De Crecy-Lagard V."/>
            <person name="Richards N.G."/>
        </authorList>
    </citation>
    <scope>NUCLEOTIDE SEQUENCE [LARGE SCALE GENOMIC DNA]</scope>
    <source>
        <strain evidence="3 4">SF-557</strain>
    </source>
</reference>
<feature type="compositionally biased region" description="Pro residues" evidence="1">
    <location>
        <begin position="45"/>
        <end position="72"/>
    </location>
</feature>
<accession>A0A6N7L219</accession>
<dbReference type="RefSeq" id="WP_153469736.1">
    <property type="nucleotide sequence ID" value="NZ_WBOF01000004.1"/>
</dbReference>
<protein>
    <submittedName>
        <fullName evidence="3">Uncharacterized protein</fullName>
    </submittedName>
</protein>
<feature type="region of interest" description="Disordered" evidence="1">
    <location>
        <begin position="749"/>
        <end position="863"/>
    </location>
</feature>
<name>A0A6N7L219_9ACTN</name>
<keyword evidence="2" id="KW-1133">Transmembrane helix</keyword>
<evidence type="ECO:0000256" key="2">
    <source>
        <dbReference type="SAM" id="Phobius"/>
    </source>
</evidence>
<proteinExistence type="predicted"/>
<feature type="transmembrane region" description="Helical" evidence="2">
    <location>
        <begin position="390"/>
        <end position="418"/>
    </location>
</feature>
<feature type="region of interest" description="Disordered" evidence="1">
    <location>
        <begin position="45"/>
        <end position="110"/>
    </location>
</feature>
<organism evidence="3 4">
    <name type="scientific">Streptomyces kaniharaensis</name>
    <dbReference type="NCBI Taxonomy" id="212423"/>
    <lineage>
        <taxon>Bacteria</taxon>
        <taxon>Bacillati</taxon>
        <taxon>Actinomycetota</taxon>
        <taxon>Actinomycetes</taxon>
        <taxon>Kitasatosporales</taxon>
        <taxon>Streptomycetaceae</taxon>
        <taxon>Streptomyces</taxon>
    </lineage>
</organism>
<feature type="transmembrane region" description="Helical" evidence="2">
    <location>
        <begin position="224"/>
        <end position="245"/>
    </location>
</feature>
<feature type="compositionally biased region" description="Low complexity" evidence="1">
    <location>
        <begin position="781"/>
        <end position="804"/>
    </location>
</feature>
<feature type="transmembrane region" description="Helical" evidence="2">
    <location>
        <begin position="193"/>
        <end position="212"/>
    </location>
</feature>
<gene>
    <name evidence="3" type="ORF">F7Q99_34865</name>
</gene>
<keyword evidence="4" id="KW-1185">Reference proteome</keyword>
<dbReference type="InterPro" id="IPR052334">
    <property type="entry name" value="G8_domain-comF-like"/>
</dbReference>
<feature type="transmembrane region" description="Helical" evidence="2">
    <location>
        <begin position="430"/>
        <end position="450"/>
    </location>
</feature>
<comment type="caution">
    <text evidence="3">The sequence shown here is derived from an EMBL/GenBank/DDBJ whole genome shotgun (WGS) entry which is preliminary data.</text>
</comment>
<sequence length="863" mass="89639">MSARRATVRRPRPQTGRRRVWLLAIPIAVFLALFAALAWADPVPTPSPGPAPSAPGSTPSPKPTPAPNPTPTNPITEPRPGLSPAPPDGKPVDDLSTSPADGSDGLLQPFNVKDQYGVPISAYTVSADTGGWTDIDLKIWNILAQLFFGVAKWFIGFACWLIKWALDFGLAKILVGPVDHIATTIRDQVINRLGLPGLFLTFAGVYAGWHIMFKQKSRGFAEAGVSLVVAAIATTVLLSPAQVLLGTQDQPSPGGSTMLLSQEGLLGKSKDLSLQISSLVLSEDPSRTQAQTATVSKPITDALVDAFIVKPTQLMLYGQVFDGKCAEAFAKAKLVEYNWQQKGLNFWEATRANPGGASYSDQLLNAGDQFTKACQGQNTKIQAKKASADLTFSAAFVALAAIIVSVLVVLVTGGFLTAQGWIAFEGIRGHWALCAGILPGGGRAVLWRWVSAITKAVLAVVLSILFLAIFILIIIALVRADTGSVLAVKFIAIDITAIAGLAGHKKIKETARQISVNLNRRLANARVGGSRQSVFNTPGRYAETAPGLKQVWGEARGEARKVTQPLSKVGRTAKQLWTGPPQAGKKGGRVRAAARLATNVATAVGTGGTATAAKIAAQNVAKQTLKKRLATAAANKLSQTRGGRATMATGKVAAAAGKYGWKATKFTALATVGAPVGIPRGVAAAKRGTATAKARTDQVKGQLTAVKDRTAAQVDKKFGEAKAFKDEYVRNVATASRFVGRHGANIQLGMAQPTAPPKPSTPMGTRVAATAPRVPGTAPRPGTSAPKAAPKAASKSTPAAPPKGQSAGGPASVPALPNPPKAPAPKAAGPGTGSTPAAPSSSSGTPRRIRRATRPTGPPSPKS</sequence>
<feature type="transmembrane region" description="Helical" evidence="2">
    <location>
        <begin position="457"/>
        <end position="478"/>
    </location>
</feature>
<dbReference type="PANTHER" id="PTHR47687:SF4">
    <property type="entry name" value="G8 DOMAIN-CONTAINING PROTEIN DDB_G0286311-RELATED"/>
    <property type="match status" value="1"/>
</dbReference>
<keyword evidence="2" id="KW-0472">Membrane</keyword>
<feature type="transmembrane region" description="Helical" evidence="2">
    <location>
        <begin position="20"/>
        <end position="40"/>
    </location>
</feature>
<dbReference type="EMBL" id="WBOF01000004">
    <property type="protein sequence ID" value="MQS17225.1"/>
    <property type="molecule type" value="Genomic_DNA"/>
</dbReference>
<keyword evidence="2" id="KW-0812">Transmembrane</keyword>
<feature type="transmembrane region" description="Helical" evidence="2">
    <location>
        <begin position="142"/>
        <end position="162"/>
    </location>
</feature>
<dbReference type="OrthoDB" id="3921902at2"/>
<evidence type="ECO:0000256" key="1">
    <source>
        <dbReference type="SAM" id="MobiDB-lite"/>
    </source>
</evidence>
<feature type="compositionally biased region" description="Low complexity" evidence="1">
    <location>
        <begin position="824"/>
        <end position="846"/>
    </location>
</feature>
<dbReference type="AlphaFoldDB" id="A0A6N7L219"/>
<dbReference type="PANTHER" id="PTHR47687">
    <property type="entry name" value="G8 DOMAIN-CONTAINING PROTEIN DDB_G0288475-RELATED"/>
    <property type="match status" value="1"/>
</dbReference>
<dbReference type="Proteomes" id="UP000450000">
    <property type="component" value="Unassembled WGS sequence"/>
</dbReference>
<evidence type="ECO:0000313" key="3">
    <source>
        <dbReference type="EMBL" id="MQS17225.1"/>
    </source>
</evidence>
<evidence type="ECO:0000313" key="4">
    <source>
        <dbReference type="Proteomes" id="UP000450000"/>
    </source>
</evidence>